<proteinExistence type="predicted"/>
<keyword evidence="3" id="KW-0804">Transcription</keyword>
<dbReference type="Gene3D" id="2.60.120.10">
    <property type="entry name" value="Jelly Rolls"/>
    <property type="match status" value="1"/>
</dbReference>
<dbReference type="Pfam" id="PF00027">
    <property type="entry name" value="cNMP_binding"/>
    <property type="match status" value="1"/>
</dbReference>
<evidence type="ECO:0000256" key="3">
    <source>
        <dbReference type="ARBA" id="ARBA00023163"/>
    </source>
</evidence>
<dbReference type="EMBL" id="DVMP01000068">
    <property type="protein sequence ID" value="HIU25493.1"/>
    <property type="molecule type" value="Genomic_DNA"/>
</dbReference>
<evidence type="ECO:0000256" key="1">
    <source>
        <dbReference type="ARBA" id="ARBA00023015"/>
    </source>
</evidence>
<dbReference type="PROSITE" id="PS50042">
    <property type="entry name" value="CNMP_BINDING_3"/>
    <property type="match status" value="1"/>
</dbReference>
<organism evidence="6 7">
    <name type="scientific">Candidatus Allocopromorpha excrementigallinarum</name>
    <dbReference type="NCBI Taxonomy" id="2840742"/>
    <lineage>
        <taxon>Bacteria</taxon>
        <taxon>Bacillati</taxon>
        <taxon>Bacillota</taxon>
        <taxon>Clostridia</taxon>
        <taxon>Eubacteriales</taxon>
        <taxon>Eubacteriaceae</taxon>
        <taxon>Eubacteriaceae incertae sedis</taxon>
        <taxon>Candidatus Allocopromorpha</taxon>
    </lineage>
</organism>
<evidence type="ECO:0000313" key="7">
    <source>
        <dbReference type="Proteomes" id="UP000824090"/>
    </source>
</evidence>
<dbReference type="Proteomes" id="UP000824090">
    <property type="component" value="Unassembled WGS sequence"/>
</dbReference>
<dbReference type="GO" id="GO:0006355">
    <property type="term" value="P:regulation of DNA-templated transcription"/>
    <property type="evidence" value="ECO:0007669"/>
    <property type="project" value="InterPro"/>
</dbReference>
<dbReference type="InterPro" id="IPR014710">
    <property type="entry name" value="RmlC-like_jellyroll"/>
</dbReference>
<dbReference type="PROSITE" id="PS51063">
    <property type="entry name" value="HTH_CRP_2"/>
    <property type="match status" value="1"/>
</dbReference>
<dbReference type="SMART" id="SM00100">
    <property type="entry name" value="cNMP"/>
    <property type="match status" value="1"/>
</dbReference>
<dbReference type="GO" id="GO:0003677">
    <property type="term" value="F:DNA binding"/>
    <property type="evidence" value="ECO:0007669"/>
    <property type="project" value="UniProtKB-KW"/>
</dbReference>
<dbReference type="Pfam" id="PF13545">
    <property type="entry name" value="HTH_Crp_2"/>
    <property type="match status" value="1"/>
</dbReference>
<evidence type="ECO:0000313" key="6">
    <source>
        <dbReference type="EMBL" id="HIU25493.1"/>
    </source>
</evidence>
<dbReference type="SUPFAM" id="SSF46785">
    <property type="entry name" value="Winged helix' DNA-binding domain"/>
    <property type="match status" value="1"/>
</dbReference>
<dbReference type="InterPro" id="IPR018490">
    <property type="entry name" value="cNMP-bd_dom_sf"/>
</dbReference>
<comment type="caution">
    <text evidence="6">The sequence shown here is derived from an EMBL/GenBank/DDBJ whole genome shotgun (WGS) entry which is preliminary data.</text>
</comment>
<dbReference type="SUPFAM" id="SSF51206">
    <property type="entry name" value="cAMP-binding domain-like"/>
    <property type="match status" value="1"/>
</dbReference>
<protein>
    <submittedName>
        <fullName evidence="6">Crp/Fnr family transcriptional regulator</fullName>
    </submittedName>
</protein>
<feature type="domain" description="Cyclic nucleotide-binding" evidence="4">
    <location>
        <begin position="14"/>
        <end position="89"/>
    </location>
</feature>
<dbReference type="AlphaFoldDB" id="A0A9D1L6Y9"/>
<keyword evidence="2" id="KW-0238">DNA-binding</keyword>
<evidence type="ECO:0000259" key="5">
    <source>
        <dbReference type="PROSITE" id="PS51063"/>
    </source>
</evidence>
<dbReference type="InterPro" id="IPR036390">
    <property type="entry name" value="WH_DNA-bd_sf"/>
</dbReference>
<feature type="domain" description="HTH crp-type" evidence="5">
    <location>
        <begin position="155"/>
        <end position="221"/>
    </location>
</feature>
<gene>
    <name evidence="6" type="ORF">IAC50_03200</name>
</gene>
<reference evidence="6" key="2">
    <citation type="journal article" date="2021" name="PeerJ">
        <title>Extensive microbial diversity within the chicken gut microbiome revealed by metagenomics and culture.</title>
        <authorList>
            <person name="Gilroy R."/>
            <person name="Ravi A."/>
            <person name="Getino M."/>
            <person name="Pursley I."/>
            <person name="Horton D.L."/>
            <person name="Alikhan N.F."/>
            <person name="Baker D."/>
            <person name="Gharbi K."/>
            <person name="Hall N."/>
            <person name="Watson M."/>
            <person name="Adriaenssens E.M."/>
            <person name="Foster-Nyarko E."/>
            <person name="Jarju S."/>
            <person name="Secka A."/>
            <person name="Antonio M."/>
            <person name="Oren A."/>
            <person name="Chaudhuri R.R."/>
            <person name="La Ragione R."/>
            <person name="Hildebrand F."/>
            <person name="Pallen M.J."/>
        </authorList>
    </citation>
    <scope>NUCLEOTIDE SEQUENCE</scope>
    <source>
        <strain evidence="6">ChiHcec3-6078</strain>
    </source>
</reference>
<evidence type="ECO:0000259" key="4">
    <source>
        <dbReference type="PROSITE" id="PS50042"/>
    </source>
</evidence>
<dbReference type="InterPro" id="IPR000595">
    <property type="entry name" value="cNMP-bd_dom"/>
</dbReference>
<keyword evidence="1" id="KW-0805">Transcription regulation</keyword>
<dbReference type="InterPro" id="IPR012318">
    <property type="entry name" value="HTH_CRP"/>
</dbReference>
<sequence length="221" mass="25622">MGYFDTDNIRDSALFKGLTPEEFDNIFDRLMIFKKSYTKKEVIMRQGDIVKNIGIIENGSVTGTKYHYDGSAQIIKMLGENDIVGIEAVHSTFLTSPCTLTADSYVTIVFFSYQDLFEPALLTDRCRDLLYQNVINILSDENIKMMYKTDVLSRRTLRERVTTYLSIIREKRGSDTFDIGMTQEQFAQYLCVNRSALSKELNAMRREKLIDFRKTVYTIKK</sequence>
<dbReference type="CDD" id="cd00038">
    <property type="entry name" value="CAP_ED"/>
    <property type="match status" value="1"/>
</dbReference>
<evidence type="ECO:0000256" key="2">
    <source>
        <dbReference type="ARBA" id="ARBA00023125"/>
    </source>
</evidence>
<name>A0A9D1L6Y9_9FIRM</name>
<reference evidence="6" key="1">
    <citation type="submission" date="2020-10" db="EMBL/GenBank/DDBJ databases">
        <authorList>
            <person name="Gilroy R."/>
        </authorList>
    </citation>
    <scope>NUCLEOTIDE SEQUENCE</scope>
    <source>
        <strain evidence="6">ChiHcec3-6078</strain>
    </source>
</reference>
<accession>A0A9D1L6Y9</accession>